<evidence type="ECO:0000256" key="13">
    <source>
        <dbReference type="ARBA" id="ARBA00023211"/>
    </source>
</evidence>
<evidence type="ECO:0000256" key="3">
    <source>
        <dbReference type="ARBA" id="ARBA00001946"/>
    </source>
</evidence>
<dbReference type="SUPFAM" id="SSF53098">
    <property type="entry name" value="Ribonuclease H-like"/>
    <property type="match status" value="1"/>
</dbReference>
<dbReference type="InterPro" id="IPR001352">
    <property type="entry name" value="RNase_HII/HIII"/>
</dbReference>
<evidence type="ECO:0000256" key="6">
    <source>
        <dbReference type="ARBA" id="ARBA00012180"/>
    </source>
</evidence>
<dbReference type="EMBL" id="CAEZXK010000006">
    <property type="protein sequence ID" value="CAB4682365.1"/>
    <property type="molecule type" value="Genomic_DNA"/>
</dbReference>
<dbReference type="GO" id="GO:0005737">
    <property type="term" value="C:cytoplasm"/>
    <property type="evidence" value="ECO:0007669"/>
    <property type="project" value="UniProtKB-SubCell"/>
</dbReference>
<keyword evidence="12" id="KW-0378">Hydrolase</keyword>
<sequence length="222" mass="23895">MSSKTFPSLSLEQTLFDSGAKFVLGIDEVGRGSVAGPVAVGISVIDSTKLAQPWPAKLRDSKLISEKVREEIFEPTSSWVSQWAVGMASAQEIDSYGIVWSLEAAAKRAFDQLDLELDSVMAILDGSHNWLARAPFHVHVQPKADRDCASVAAASVLAKVTRDRLMVQLAETVPGYGFEGHKGYASAGHIAAIRELGPSSEHRVTWLTRILAGGSEPVVQEP</sequence>
<keyword evidence="8" id="KW-0963">Cytoplasm</keyword>
<reference evidence="15" key="1">
    <citation type="submission" date="2020-05" db="EMBL/GenBank/DDBJ databases">
        <authorList>
            <person name="Chiriac C."/>
            <person name="Salcher M."/>
            <person name="Ghai R."/>
            <person name="Kavagutti S V."/>
        </authorList>
    </citation>
    <scope>NUCLEOTIDE SEQUENCE</scope>
</reference>
<dbReference type="InterPro" id="IPR036397">
    <property type="entry name" value="RNaseH_sf"/>
</dbReference>
<comment type="cofactor">
    <cofactor evidence="3">
        <name>Mg(2+)</name>
        <dbReference type="ChEBI" id="CHEBI:18420"/>
    </cofactor>
</comment>
<evidence type="ECO:0000313" key="15">
    <source>
        <dbReference type="EMBL" id="CAB4682365.1"/>
    </source>
</evidence>
<keyword evidence="10" id="KW-0479">Metal-binding</keyword>
<evidence type="ECO:0000256" key="9">
    <source>
        <dbReference type="ARBA" id="ARBA00022722"/>
    </source>
</evidence>
<evidence type="ECO:0000256" key="1">
    <source>
        <dbReference type="ARBA" id="ARBA00000077"/>
    </source>
</evidence>
<dbReference type="InterPro" id="IPR022898">
    <property type="entry name" value="RNase_HII"/>
</dbReference>
<dbReference type="GO" id="GO:0043137">
    <property type="term" value="P:DNA replication, removal of RNA primer"/>
    <property type="evidence" value="ECO:0007669"/>
    <property type="project" value="TreeGrafter"/>
</dbReference>
<keyword evidence="11" id="KW-0255">Endonuclease</keyword>
<accession>A0A6J6NC36</accession>
<dbReference type="NCBIfam" id="NF000595">
    <property type="entry name" value="PRK00015.1-3"/>
    <property type="match status" value="1"/>
</dbReference>
<comment type="subcellular location">
    <subcellularLocation>
        <location evidence="4">Cytoplasm</location>
    </subcellularLocation>
</comment>
<evidence type="ECO:0000256" key="8">
    <source>
        <dbReference type="ARBA" id="ARBA00022490"/>
    </source>
</evidence>
<comment type="catalytic activity">
    <reaction evidence="1">
        <text>Endonucleolytic cleavage to 5'-phosphomonoester.</text>
        <dbReference type="EC" id="3.1.26.4"/>
    </reaction>
</comment>
<dbReference type="PROSITE" id="PS51975">
    <property type="entry name" value="RNASE_H_2"/>
    <property type="match status" value="1"/>
</dbReference>
<dbReference type="Pfam" id="PF01351">
    <property type="entry name" value="RNase_HII"/>
    <property type="match status" value="1"/>
</dbReference>
<evidence type="ECO:0000256" key="4">
    <source>
        <dbReference type="ARBA" id="ARBA00004496"/>
    </source>
</evidence>
<dbReference type="Gene3D" id="3.30.420.10">
    <property type="entry name" value="Ribonuclease H-like superfamily/Ribonuclease H"/>
    <property type="match status" value="1"/>
</dbReference>
<evidence type="ECO:0000256" key="10">
    <source>
        <dbReference type="ARBA" id="ARBA00022723"/>
    </source>
</evidence>
<dbReference type="GO" id="GO:0006298">
    <property type="term" value="P:mismatch repair"/>
    <property type="evidence" value="ECO:0007669"/>
    <property type="project" value="TreeGrafter"/>
</dbReference>
<evidence type="ECO:0000256" key="7">
    <source>
        <dbReference type="ARBA" id="ARBA00019179"/>
    </source>
</evidence>
<dbReference type="GO" id="GO:0046872">
    <property type="term" value="F:metal ion binding"/>
    <property type="evidence" value="ECO:0007669"/>
    <property type="project" value="UniProtKB-KW"/>
</dbReference>
<dbReference type="CDD" id="cd07182">
    <property type="entry name" value="RNase_HII_bacteria_HII_like"/>
    <property type="match status" value="1"/>
</dbReference>
<proteinExistence type="inferred from homology"/>
<evidence type="ECO:0000256" key="2">
    <source>
        <dbReference type="ARBA" id="ARBA00001936"/>
    </source>
</evidence>
<comment type="similarity">
    <text evidence="5">Belongs to the RNase HII family.</text>
</comment>
<dbReference type="AlphaFoldDB" id="A0A6J6NC36"/>
<dbReference type="InterPro" id="IPR024567">
    <property type="entry name" value="RNase_HII/HIII_dom"/>
</dbReference>
<dbReference type="EC" id="3.1.26.4" evidence="6"/>
<keyword evidence="9" id="KW-0540">Nuclease</keyword>
<dbReference type="GO" id="GO:0004523">
    <property type="term" value="F:RNA-DNA hybrid ribonuclease activity"/>
    <property type="evidence" value="ECO:0007669"/>
    <property type="project" value="UniProtKB-EC"/>
</dbReference>
<evidence type="ECO:0000259" key="14">
    <source>
        <dbReference type="PROSITE" id="PS51975"/>
    </source>
</evidence>
<organism evidence="15">
    <name type="scientific">freshwater metagenome</name>
    <dbReference type="NCBI Taxonomy" id="449393"/>
    <lineage>
        <taxon>unclassified sequences</taxon>
        <taxon>metagenomes</taxon>
        <taxon>ecological metagenomes</taxon>
    </lineage>
</organism>
<dbReference type="PANTHER" id="PTHR10954">
    <property type="entry name" value="RIBONUCLEASE H2 SUBUNIT A"/>
    <property type="match status" value="1"/>
</dbReference>
<name>A0A6J6NC36_9ZZZZ</name>
<dbReference type="InterPro" id="IPR012337">
    <property type="entry name" value="RNaseH-like_sf"/>
</dbReference>
<evidence type="ECO:0000256" key="12">
    <source>
        <dbReference type="ARBA" id="ARBA00022801"/>
    </source>
</evidence>
<dbReference type="PANTHER" id="PTHR10954:SF18">
    <property type="entry name" value="RIBONUCLEASE HII"/>
    <property type="match status" value="1"/>
</dbReference>
<gene>
    <name evidence="15" type="ORF">UFOPK2370_00398</name>
</gene>
<feature type="domain" description="RNase H type-2" evidence="14">
    <location>
        <begin position="21"/>
        <end position="218"/>
    </location>
</feature>
<comment type="cofactor">
    <cofactor evidence="2">
        <name>Mn(2+)</name>
        <dbReference type="ChEBI" id="CHEBI:29035"/>
    </cofactor>
</comment>
<keyword evidence="13" id="KW-0464">Manganese</keyword>
<evidence type="ECO:0000256" key="5">
    <source>
        <dbReference type="ARBA" id="ARBA00007383"/>
    </source>
</evidence>
<evidence type="ECO:0000256" key="11">
    <source>
        <dbReference type="ARBA" id="ARBA00022759"/>
    </source>
</evidence>
<dbReference type="GO" id="GO:0032299">
    <property type="term" value="C:ribonuclease H2 complex"/>
    <property type="evidence" value="ECO:0007669"/>
    <property type="project" value="TreeGrafter"/>
</dbReference>
<protein>
    <recommendedName>
        <fullName evidence="7">Ribonuclease HII</fullName>
        <ecNumber evidence="6">3.1.26.4</ecNumber>
    </recommendedName>
</protein>
<dbReference type="GO" id="GO:0003723">
    <property type="term" value="F:RNA binding"/>
    <property type="evidence" value="ECO:0007669"/>
    <property type="project" value="InterPro"/>
</dbReference>